<dbReference type="InterPro" id="IPR035906">
    <property type="entry name" value="MetI-like_sf"/>
</dbReference>
<evidence type="ECO:0000313" key="9">
    <source>
        <dbReference type="EMBL" id="OEF99744.1"/>
    </source>
</evidence>
<feature type="transmembrane region" description="Helical" evidence="7">
    <location>
        <begin position="269"/>
        <end position="292"/>
    </location>
</feature>
<keyword evidence="2 7" id="KW-0813">Transport</keyword>
<evidence type="ECO:0000256" key="4">
    <source>
        <dbReference type="ARBA" id="ARBA00022692"/>
    </source>
</evidence>
<evidence type="ECO:0000313" key="10">
    <source>
        <dbReference type="Proteomes" id="UP000243739"/>
    </source>
</evidence>
<dbReference type="PANTHER" id="PTHR43386:SF1">
    <property type="entry name" value="D,D-DIPEPTIDE TRANSPORT SYSTEM PERMEASE PROTEIN DDPC-RELATED"/>
    <property type="match status" value="1"/>
</dbReference>
<keyword evidence="5 7" id="KW-1133">Transmembrane helix</keyword>
<dbReference type="InterPro" id="IPR050366">
    <property type="entry name" value="BP-dependent_transpt_permease"/>
</dbReference>
<feature type="domain" description="ABC transmembrane type-1" evidence="8">
    <location>
        <begin position="97"/>
        <end position="289"/>
    </location>
</feature>
<feature type="transmembrane region" description="Helical" evidence="7">
    <location>
        <begin position="99"/>
        <end position="124"/>
    </location>
</feature>
<name>A0A1D2YVJ7_9BACI</name>
<dbReference type="STRING" id="337097.BHF71_07575"/>
<feature type="transmembrane region" description="Helical" evidence="7">
    <location>
        <begin position="161"/>
        <end position="180"/>
    </location>
</feature>
<comment type="caution">
    <text evidence="9">The sequence shown here is derived from an EMBL/GenBank/DDBJ whole genome shotgun (WGS) entry which is preliminary data.</text>
</comment>
<keyword evidence="6 7" id="KW-0472">Membrane</keyword>
<evidence type="ECO:0000259" key="8">
    <source>
        <dbReference type="PROSITE" id="PS50928"/>
    </source>
</evidence>
<proteinExistence type="inferred from homology"/>
<feature type="transmembrane region" description="Helical" evidence="7">
    <location>
        <begin position="36"/>
        <end position="57"/>
    </location>
</feature>
<dbReference type="CDD" id="cd06261">
    <property type="entry name" value="TM_PBP2"/>
    <property type="match status" value="1"/>
</dbReference>
<sequence length="303" mass="33874">METQIDTRHSASKSLNKSKENTPWRIAFRKFKRNRMAVLGVWVLLIIVMIGIFAPYLTPHDPEYADLLNTNGKPDKVHWLGTDSSGRDIFARLLYGSRISLIIGFSAMLFTIVIGTILGSVAGYYGGKIDNIIMRLADIQLNFPFLLLVMTVVAILKEINILIFVSVMAFVSWPGITRIIRATFLSLREQEFILSARSIGGSDFRIIFRHMLPNAMGPIIVNATLFMAGMIISESALSFIGFGVPQPTPTWGNMLTEALSLRVLQYEPWAWIPPGIMIVITVLAINFIGDGLRDALDPRMRKS</sequence>
<dbReference type="EMBL" id="MIJF01000014">
    <property type="protein sequence ID" value="OEF99744.1"/>
    <property type="molecule type" value="Genomic_DNA"/>
</dbReference>
<evidence type="ECO:0000256" key="2">
    <source>
        <dbReference type="ARBA" id="ARBA00022448"/>
    </source>
</evidence>
<reference evidence="9 10" key="1">
    <citation type="submission" date="2016-09" db="EMBL/GenBank/DDBJ databases">
        <title>Draft genome sequence for the type strain of Vulcanibacillus modesticaldus BR, a strictly anaerobic, moderately thermophilic, and nitrate-reducing bacterium from deep sea-hydrothermal vents of the Mid-Atlantic Ridge.</title>
        <authorList>
            <person name="Abin C.A."/>
            <person name="Hollibaugh J.T."/>
        </authorList>
    </citation>
    <scope>NUCLEOTIDE SEQUENCE [LARGE SCALE GENOMIC DNA]</scope>
    <source>
        <strain evidence="9 10">BR</strain>
    </source>
</reference>
<comment type="similarity">
    <text evidence="7">Belongs to the binding-protein-dependent transport system permease family.</text>
</comment>
<evidence type="ECO:0000256" key="1">
    <source>
        <dbReference type="ARBA" id="ARBA00004651"/>
    </source>
</evidence>
<dbReference type="GO" id="GO:0005886">
    <property type="term" value="C:plasma membrane"/>
    <property type="evidence" value="ECO:0007669"/>
    <property type="project" value="UniProtKB-SubCell"/>
</dbReference>
<dbReference type="Pfam" id="PF00528">
    <property type="entry name" value="BPD_transp_1"/>
    <property type="match status" value="1"/>
</dbReference>
<dbReference type="SUPFAM" id="SSF161098">
    <property type="entry name" value="MetI-like"/>
    <property type="match status" value="1"/>
</dbReference>
<protein>
    <submittedName>
        <fullName evidence="9">Peptide ABC transporter permease</fullName>
    </submittedName>
</protein>
<dbReference type="Pfam" id="PF12911">
    <property type="entry name" value="OppC_N"/>
    <property type="match status" value="1"/>
</dbReference>
<dbReference type="AlphaFoldDB" id="A0A1D2YVJ7"/>
<dbReference type="Gene3D" id="1.10.3720.10">
    <property type="entry name" value="MetI-like"/>
    <property type="match status" value="1"/>
</dbReference>
<dbReference type="InterPro" id="IPR053523">
    <property type="entry name" value="Oligopeptide_permease_AppC"/>
</dbReference>
<dbReference type="Proteomes" id="UP000243739">
    <property type="component" value="Unassembled WGS sequence"/>
</dbReference>
<dbReference type="PANTHER" id="PTHR43386">
    <property type="entry name" value="OLIGOPEPTIDE TRANSPORT SYSTEM PERMEASE PROTEIN APPC"/>
    <property type="match status" value="1"/>
</dbReference>
<dbReference type="NCBIfam" id="NF045476">
    <property type="entry name" value="Opp4C"/>
    <property type="match status" value="1"/>
</dbReference>
<evidence type="ECO:0000256" key="7">
    <source>
        <dbReference type="RuleBase" id="RU363032"/>
    </source>
</evidence>
<dbReference type="OrthoDB" id="9797472at2"/>
<keyword evidence="4 7" id="KW-0812">Transmembrane</keyword>
<feature type="transmembrane region" description="Helical" evidence="7">
    <location>
        <begin position="219"/>
        <end position="244"/>
    </location>
</feature>
<evidence type="ECO:0000256" key="6">
    <source>
        <dbReference type="ARBA" id="ARBA00023136"/>
    </source>
</evidence>
<organism evidence="9 10">
    <name type="scientific">Vulcanibacillus modesticaldus</name>
    <dbReference type="NCBI Taxonomy" id="337097"/>
    <lineage>
        <taxon>Bacteria</taxon>
        <taxon>Bacillati</taxon>
        <taxon>Bacillota</taxon>
        <taxon>Bacilli</taxon>
        <taxon>Bacillales</taxon>
        <taxon>Bacillaceae</taxon>
        <taxon>Vulcanibacillus</taxon>
    </lineage>
</organism>
<accession>A0A1D2YVJ7</accession>
<dbReference type="InterPro" id="IPR025966">
    <property type="entry name" value="OppC_N"/>
</dbReference>
<dbReference type="GO" id="GO:0055085">
    <property type="term" value="P:transmembrane transport"/>
    <property type="evidence" value="ECO:0007669"/>
    <property type="project" value="InterPro"/>
</dbReference>
<keyword evidence="10" id="KW-1185">Reference proteome</keyword>
<dbReference type="PROSITE" id="PS50928">
    <property type="entry name" value="ABC_TM1"/>
    <property type="match status" value="1"/>
</dbReference>
<comment type="subcellular location">
    <subcellularLocation>
        <location evidence="1 7">Cell membrane</location>
        <topology evidence="1 7">Multi-pass membrane protein</topology>
    </subcellularLocation>
</comment>
<dbReference type="RefSeq" id="WP_069656401.1">
    <property type="nucleotide sequence ID" value="NZ_MIJF01000014.1"/>
</dbReference>
<evidence type="ECO:0000256" key="5">
    <source>
        <dbReference type="ARBA" id="ARBA00022989"/>
    </source>
</evidence>
<feature type="transmembrane region" description="Helical" evidence="7">
    <location>
        <begin position="136"/>
        <end position="155"/>
    </location>
</feature>
<gene>
    <name evidence="9" type="ORF">BHF71_07575</name>
</gene>
<keyword evidence="3" id="KW-1003">Cell membrane</keyword>
<evidence type="ECO:0000256" key="3">
    <source>
        <dbReference type="ARBA" id="ARBA00022475"/>
    </source>
</evidence>
<dbReference type="InterPro" id="IPR000515">
    <property type="entry name" value="MetI-like"/>
</dbReference>